<comment type="similarity">
    <text evidence="1">Belongs to the GSP E family.</text>
</comment>
<evidence type="ECO:0000256" key="1">
    <source>
        <dbReference type="ARBA" id="ARBA00006611"/>
    </source>
</evidence>
<dbReference type="RefSeq" id="WP_146475432.1">
    <property type="nucleotide sequence ID" value="NZ_BNCF01000004.1"/>
</dbReference>
<dbReference type="EMBL" id="BNCF01000004">
    <property type="protein sequence ID" value="GHE29954.1"/>
    <property type="molecule type" value="Genomic_DNA"/>
</dbReference>
<dbReference type="GO" id="GO:0005886">
    <property type="term" value="C:plasma membrane"/>
    <property type="evidence" value="ECO:0007669"/>
    <property type="project" value="TreeGrafter"/>
</dbReference>
<evidence type="ECO:0000313" key="6">
    <source>
        <dbReference type="Proteomes" id="UP000636453"/>
    </source>
</evidence>
<dbReference type="InterPro" id="IPR001482">
    <property type="entry name" value="T2SS/T4SS_dom"/>
</dbReference>
<dbReference type="SUPFAM" id="SSF52540">
    <property type="entry name" value="P-loop containing nucleoside triphosphate hydrolases"/>
    <property type="match status" value="1"/>
</dbReference>
<dbReference type="GO" id="GO:0005524">
    <property type="term" value="F:ATP binding"/>
    <property type="evidence" value="ECO:0007669"/>
    <property type="project" value="UniProtKB-KW"/>
</dbReference>
<dbReference type="Gene3D" id="3.30.300.160">
    <property type="entry name" value="Type II secretion system, protein E, N-terminal domain"/>
    <property type="match status" value="1"/>
</dbReference>
<dbReference type="GO" id="GO:0016887">
    <property type="term" value="F:ATP hydrolysis activity"/>
    <property type="evidence" value="ECO:0007669"/>
    <property type="project" value="TreeGrafter"/>
</dbReference>
<comment type="caution">
    <text evidence="5">The sequence shown here is derived from an EMBL/GenBank/DDBJ whole genome shotgun (WGS) entry which is preliminary data.</text>
</comment>
<protein>
    <submittedName>
        <fullName evidence="5">Type II secretion system protein E</fullName>
    </submittedName>
</protein>
<sequence>MTVLAAPPKRRLGEELIARGLITADQLKIALLEQSRIKQPLGEVLVALGFLTEETLREALSENLGFAGISLGSILVDREALKLVPKEVARRYTAFPVALDRDSRRLTIAIADTNDIIAMDQIRALLGDRAEPEWRLAASGEILRAIEQYYGHELSIDGILHEIETGEIDFATLAADQAHEYSHPVVRLIDALLADAVLLGASDVHFEPEPMFLRIRYRIDGVLRQVRVLHRRYWPAMLVRLKILSGMNIAENRAPQDGRISLVLAGRDIDFRAAVQPTIHGENVVLRILDRKKGIVALDDLGLREEQLALLKLMLARPEGILLVTGPTGSGKTTTLYSVLNYRNSEHVNIMTLEDPVEYAMSMIRQTSVAETLRLSFAEGIRSLMRQDPDIILVGEVRDRETAEMAFRAAMTGHQVFTTLHTNSAIRSIPRLLDLGIQPEVIAGNVIGIVAQRLVRKLCVHCREPYAPDGVERTLLRIAPDEDATLYRAVGCERCGFQGYRGRFAMMEMLKFDDTLDEMVARRATLREMNAYAERQGFVPMAADGMRRVREGVTTIEEVSRVVDLTAMVAA</sequence>
<dbReference type="PROSITE" id="PS00662">
    <property type="entry name" value="T2SP_E"/>
    <property type="match status" value="1"/>
</dbReference>
<evidence type="ECO:0000313" key="5">
    <source>
        <dbReference type="EMBL" id="GHE29954.1"/>
    </source>
</evidence>
<dbReference type="Pfam" id="PF05157">
    <property type="entry name" value="MshEN"/>
    <property type="match status" value="1"/>
</dbReference>
<dbReference type="Gene3D" id="3.40.50.300">
    <property type="entry name" value="P-loop containing nucleotide triphosphate hydrolases"/>
    <property type="match status" value="1"/>
</dbReference>
<organism evidence="5 6">
    <name type="scientific">Vulcaniibacterium thermophilum</name>
    <dbReference type="NCBI Taxonomy" id="1169913"/>
    <lineage>
        <taxon>Bacteria</taxon>
        <taxon>Pseudomonadati</taxon>
        <taxon>Pseudomonadota</taxon>
        <taxon>Gammaproteobacteria</taxon>
        <taxon>Lysobacterales</taxon>
        <taxon>Lysobacteraceae</taxon>
        <taxon>Vulcaniibacterium</taxon>
    </lineage>
</organism>
<dbReference type="InterPro" id="IPR027417">
    <property type="entry name" value="P-loop_NTPase"/>
</dbReference>
<dbReference type="InterPro" id="IPR007831">
    <property type="entry name" value="T2SS_GspE_N"/>
</dbReference>
<gene>
    <name evidence="5" type="ORF">GCM10007167_09780</name>
</gene>
<dbReference type="PANTHER" id="PTHR30258:SF2">
    <property type="entry name" value="COMG OPERON PROTEIN 1"/>
    <property type="match status" value="1"/>
</dbReference>
<reference evidence="5" key="2">
    <citation type="submission" date="2020-09" db="EMBL/GenBank/DDBJ databases">
        <authorList>
            <person name="Sun Q."/>
            <person name="Kim S."/>
        </authorList>
    </citation>
    <scope>NUCLEOTIDE SEQUENCE</scope>
    <source>
        <strain evidence="5">KCTC 32020</strain>
    </source>
</reference>
<dbReference type="OrthoDB" id="9804785at2"/>
<keyword evidence="2" id="KW-0547">Nucleotide-binding</keyword>
<dbReference type="Gene3D" id="3.30.450.90">
    <property type="match status" value="1"/>
</dbReference>
<dbReference type="SUPFAM" id="SSF160246">
    <property type="entry name" value="EspE N-terminal domain-like"/>
    <property type="match status" value="1"/>
</dbReference>
<dbReference type="PANTHER" id="PTHR30258">
    <property type="entry name" value="TYPE II SECRETION SYSTEM PROTEIN GSPE-RELATED"/>
    <property type="match status" value="1"/>
</dbReference>
<reference evidence="5" key="1">
    <citation type="journal article" date="2014" name="Int. J. Syst. Evol. Microbiol.">
        <title>Complete genome sequence of Corynebacterium casei LMG S-19264T (=DSM 44701T), isolated from a smear-ripened cheese.</title>
        <authorList>
            <consortium name="US DOE Joint Genome Institute (JGI-PGF)"/>
            <person name="Walter F."/>
            <person name="Albersmeier A."/>
            <person name="Kalinowski J."/>
            <person name="Ruckert C."/>
        </authorList>
    </citation>
    <scope>NUCLEOTIDE SEQUENCE</scope>
    <source>
        <strain evidence="5">KCTC 32020</strain>
    </source>
</reference>
<evidence type="ECO:0000256" key="3">
    <source>
        <dbReference type="ARBA" id="ARBA00022840"/>
    </source>
</evidence>
<dbReference type="Pfam" id="PF00437">
    <property type="entry name" value="T2SSE"/>
    <property type="match status" value="1"/>
</dbReference>
<accession>A0A919DAT5</accession>
<dbReference type="InterPro" id="IPR037257">
    <property type="entry name" value="T2SS_E_N_sf"/>
</dbReference>
<proteinExistence type="inferred from homology"/>
<evidence type="ECO:0000256" key="2">
    <source>
        <dbReference type="ARBA" id="ARBA00022741"/>
    </source>
</evidence>
<keyword evidence="3" id="KW-0067">ATP-binding</keyword>
<feature type="domain" description="Bacterial type II secretion system protein E" evidence="4">
    <location>
        <begin position="385"/>
        <end position="399"/>
    </location>
</feature>
<evidence type="ECO:0000259" key="4">
    <source>
        <dbReference type="PROSITE" id="PS00662"/>
    </source>
</evidence>
<keyword evidence="6" id="KW-1185">Reference proteome</keyword>
<name>A0A919DAT5_9GAMM</name>
<dbReference type="CDD" id="cd01129">
    <property type="entry name" value="PulE-GspE-like"/>
    <property type="match status" value="1"/>
</dbReference>
<dbReference type="AlphaFoldDB" id="A0A919DAT5"/>
<dbReference type="Proteomes" id="UP000636453">
    <property type="component" value="Unassembled WGS sequence"/>
</dbReference>